<dbReference type="EMBL" id="PFCN01000018">
    <property type="protein sequence ID" value="PIR70426.1"/>
    <property type="molecule type" value="Genomic_DNA"/>
</dbReference>
<evidence type="ECO:0000313" key="5">
    <source>
        <dbReference type="Proteomes" id="UP000229383"/>
    </source>
</evidence>
<keyword evidence="2" id="KW-0680">Restriction system</keyword>
<reference evidence="5" key="1">
    <citation type="submission" date="2017-09" db="EMBL/GenBank/DDBJ databases">
        <title>Depth-based differentiation of microbial function through sediment-hosted aquifers and enrichment of novel symbionts in the deep terrestrial subsurface.</title>
        <authorList>
            <person name="Probst A.J."/>
            <person name="Ladd B."/>
            <person name="Jarett J.K."/>
            <person name="Geller-Mcgrath D.E."/>
            <person name="Sieber C.M.K."/>
            <person name="Emerson J.B."/>
            <person name="Anantharaman K."/>
            <person name="Thomas B.C."/>
            <person name="Malmstrom R."/>
            <person name="Stieglmeier M."/>
            <person name="Klingl A."/>
            <person name="Woyke T."/>
            <person name="Ryan C.M."/>
            <person name="Banfield J.F."/>
        </authorList>
    </citation>
    <scope>NUCLEOTIDE SEQUENCE [LARGE SCALE GENOMIC DNA]</scope>
</reference>
<dbReference type="InterPro" id="IPR022749">
    <property type="entry name" value="D12N6_MeTrfase_N"/>
</dbReference>
<evidence type="ECO:0000259" key="3">
    <source>
        <dbReference type="Pfam" id="PF12161"/>
    </source>
</evidence>
<evidence type="ECO:0000313" key="4">
    <source>
        <dbReference type="EMBL" id="PIR70426.1"/>
    </source>
</evidence>
<comment type="caution">
    <text evidence="4">The sequence shown here is derived from an EMBL/GenBank/DDBJ whole genome shotgun (WGS) entry which is preliminary data.</text>
</comment>
<accession>A0A2H0TFU1</accession>
<dbReference type="Gene3D" id="1.20.1260.30">
    <property type="match status" value="1"/>
</dbReference>
<name>A0A2H0TFU1_9BACT</name>
<dbReference type="AlphaFoldDB" id="A0A2H0TFU1"/>
<proteinExistence type="inferred from homology"/>
<gene>
    <name evidence="4" type="ORF">COU46_01645</name>
</gene>
<evidence type="ECO:0000256" key="2">
    <source>
        <dbReference type="ARBA" id="ARBA00022747"/>
    </source>
</evidence>
<dbReference type="GO" id="GO:0009307">
    <property type="term" value="P:DNA restriction-modification system"/>
    <property type="evidence" value="ECO:0007669"/>
    <property type="project" value="UniProtKB-KW"/>
</dbReference>
<organism evidence="4 5">
    <name type="scientific">Candidatus Niyogibacteria bacterium CG10_big_fil_rev_8_21_14_0_10_42_19</name>
    <dbReference type="NCBI Taxonomy" id="1974725"/>
    <lineage>
        <taxon>Bacteria</taxon>
        <taxon>Candidatus Niyogiibacteriota</taxon>
    </lineage>
</organism>
<dbReference type="InterPro" id="IPR029063">
    <property type="entry name" value="SAM-dependent_MTases_sf"/>
</dbReference>
<dbReference type="InterPro" id="IPR038333">
    <property type="entry name" value="T1MK-like_N_sf"/>
</dbReference>
<dbReference type="Proteomes" id="UP000229383">
    <property type="component" value="Unassembled WGS sequence"/>
</dbReference>
<feature type="domain" description="N6 adenine-specific DNA methyltransferase N-terminal" evidence="3">
    <location>
        <begin position="13"/>
        <end position="95"/>
    </location>
</feature>
<comment type="similarity">
    <text evidence="1">Belongs to the N(4)/N(6)-methyltransferase family.</text>
</comment>
<protein>
    <recommendedName>
        <fullName evidence="3">N6 adenine-specific DNA methyltransferase N-terminal domain-containing protein</fullName>
    </recommendedName>
</protein>
<dbReference type="SUPFAM" id="SSF53335">
    <property type="entry name" value="S-adenosyl-L-methionine-dependent methyltransferases"/>
    <property type="match status" value="1"/>
</dbReference>
<dbReference type="Pfam" id="PF12161">
    <property type="entry name" value="HsdM_N"/>
    <property type="match status" value="1"/>
</dbReference>
<sequence length="119" mass="14461">MIQNIQQLREEFKNKLSRLNNYLWTAGLPDPMTRIQQISFFFFLKMLEEQDIAMEKEEKLTGRKHKSIFEVKNEKFRWSRWREKASDTLYKFVRDEDFILWSGDSDFSDPACKIKGIVW</sequence>
<evidence type="ECO:0000256" key="1">
    <source>
        <dbReference type="ARBA" id="ARBA00006594"/>
    </source>
</evidence>